<feature type="region of interest" description="Disordered" evidence="4">
    <location>
        <begin position="1"/>
        <end position="22"/>
    </location>
</feature>
<protein>
    <recommendedName>
        <fullName evidence="7">Sestrin</fullName>
    </recommendedName>
</protein>
<evidence type="ECO:0008006" key="7">
    <source>
        <dbReference type="Google" id="ProtNLM"/>
    </source>
</evidence>
<dbReference type="Pfam" id="PF04636">
    <property type="entry name" value="PA26"/>
    <property type="match status" value="1"/>
</dbReference>
<evidence type="ECO:0000256" key="3">
    <source>
        <dbReference type="ARBA" id="ARBA00022490"/>
    </source>
</evidence>
<dbReference type="GO" id="GO:1990253">
    <property type="term" value="P:cellular response to leucine starvation"/>
    <property type="evidence" value="ECO:0007669"/>
    <property type="project" value="TreeGrafter"/>
</dbReference>
<feature type="region of interest" description="Disordered" evidence="4">
    <location>
        <begin position="37"/>
        <end position="87"/>
    </location>
</feature>
<comment type="subcellular location">
    <subcellularLocation>
        <location evidence="1">Cytoplasm</location>
    </subcellularLocation>
</comment>
<dbReference type="PANTHER" id="PTHR12474">
    <property type="entry name" value="P53 REGULATED PA26 NUCLEAR PROTEIN SESTRIN"/>
    <property type="match status" value="1"/>
</dbReference>
<feature type="compositionally biased region" description="Basic and acidic residues" evidence="4">
    <location>
        <begin position="40"/>
        <end position="52"/>
    </location>
</feature>
<keyword evidence="3" id="KW-0963">Cytoplasm</keyword>
<evidence type="ECO:0000313" key="5">
    <source>
        <dbReference type="EMBL" id="KAL0480423.1"/>
    </source>
</evidence>
<feature type="compositionally biased region" description="Polar residues" evidence="4">
    <location>
        <begin position="69"/>
        <end position="87"/>
    </location>
</feature>
<dbReference type="EMBL" id="JAOPGA020000657">
    <property type="protein sequence ID" value="KAL0480423.1"/>
    <property type="molecule type" value="Genomic_DNA"/>
</dbReference>
<dbReference type="SUPFAM" id="SSF69118">
    <property type="entry name" value="AhpD-like"/>
    <property type="match status" value="1"/>
</dbReference>
<comment type="similarity">
    <text evidence="2">Belongs to the sestrin family.</text>
</comment>
<dbReference type="GO" id="GO:0005737">
    <property type="term" value="C:cytoplasm"/>
    <property type="evidence" value="ECO:0007669"/>
    <property type="project" value="UniProtKB-SubCell"/>
</dbReference>
<organism evidence="5 6">
    <name type="scientific">Acrasis kona</name>
    <dbReference type="NCBI Taxonomy" id="1008807"/>
    <lineage>
        <taxon>Eukaryota</taxon>
        <taxon>Discoba</taxon>
        <taxon>Heterolobosea</taxon>
        <taxon>Tetramitia</taxon>
        <taxon>Eutetramitia</taxon>
        <taxon>Acrasidae</taxon>
        <taxon>Acrasis</taxon>
    </lineage>
</organism>
<comment type="caution">
    <text evidence="5">The sequence shown here is derived from an EMBL/GenBank/DDBJ whole genome shotgun (WGS) entry which is preliminary data.</text>
</comment>
<dbReference type="GO" id="GO:0071233">
    <property type="term" value="P:cellular response to L-leucine"/>
    <property type="evidence" value="ECO:0007669"/>
    <property type="project" value="TreeGrafter"/>
</dbReference>
<dbReference type="InterPro" id="IPR006730">
    <property type="entry name" value="Sestrin"/>
</dbReference>
<proteinExistence type="inferred from homology"/>
<evidence type="ECO:0000256" key="4">
    <source>
        <dbReference type="SAM" id="MobiDB-lite"/>
    </source>
</evidence>
<dbReference type="AlphaFoldDB" id="A0AAW2YSP2"/>
<dbReference type="GO" id="GO:1901031">
    <property type="term" value="P:regulation of response to reactive oxygen species"/>
    <property type="evidence" value="ECO:0007669"/>
    <property type="project" value="InterPro"/>
</dbReference>
<evidence type="ECO:0000313" key="6">
    <source>
        <dbReference type="Proteomes" id="UP001431209"/>
    </source>
</evidence>
<dbReference type="GO" id="GO:1904262">
    <property type="term" value="P:negative regulation of TORC1 signaling"/>
    <property type="evidence" value="ECO:0007669"/>
    <property type="project" value="TreeGrafter"/>
</dbReference>
<dbReference type="GO" id="GO:0016684">
    <property type="term" value="F:oxidoreductase activity, acting on peroxide as acceptor"/>
    <property type="evidence" value="ECO:0007669"/>
    <property type="project" value="TreeGrafter"/>
</dbReference>
<feature type="compositionally biased region" description="Polar residues" evidence="4">
    <location>
        <begin position="124"/>
        <end position="134"/>
    </location>
</feature>
<dbReference type="InterPro" id="IPR029032">
    <property type="entry name" value="AhpD-like"/>
</dbReference>
<dbReference type="GO" id="GO:0005634">
    <property type="term" value="C:nucleus"/>
    <property type="evidence" value="ECO:0007669"/>
    <property type="project" value="InterPro"/>
</dbReference>
<reference evidence="5 6" key="1">
    <citation type="submission" date="2024-03" db="EMBL/GenBank/DDBJ databases">
        <title>The Acrasis kona genome and developmental transcriptomes reveal deep origins of eukaryotic multicellular pathways.</title>
        <authorList>
            <person name="Sheikh S."/>
            <person name="Fu C.-J."/>
            <person name="Brown M.W."/>
            <person name="Baldauf S.L."/>
        </authorList>
    </citation>
    <scope>NUCLEOTIDE SEQUENCE [LARGE SCALE GENOMIC DNA]</scope>
    <source>
        <strain evidence="5 6">ATCC MYA-3509</strain>
    </source>
</reference>
<name>A0AAW2YSP2_9EUKA</name>
<evidence type="ECO:0000256" key="1">
    <source>
        <dbReference type="ARBA" id="ARBA00004496"/>
    </source>
</evidence>
<gene>
    <name evidence="5" type="ORF">AKO1_011085</name>
</gene>
<keyword evidence="6" id="KW-1185">Reference proteome</keyword>
<sequence>MKPGNINTDGQAINKNLNISSDDALSVTPDWLKNSLINQYEDHKSQQNRDDGSPSPHSPKWARFEDPTDTTLPSTAPMSSMLGTSPNWMKDNIFTGRDDAEYNVYNDQDEESQLNKYKNKQRKSNSSATRNTPRQQHEDDLSSEDSDSELSNVTTPQLYSQEIDEGVTLSESHLFRQCLHPNVEKRKQGVTNVIDVIKTHLTEYIKNAKQESQEDLLQPNRFFNRYRSIIARFAYDCPFEDISTRFQEVAALLIKNGISIQKPTLGYLNSPSWFFKPTSLETINNKQPGAKTLFCEFFLENGIVANHSRVLMAYPQFAEVFFNSYHFIMRNIGPLPITWRNYIGIMAASRHNCHYIVRRQEAEFLSNGGDPTWLKGIKYAPHKIQNLLKYNQVLAHQPWTLTEQHVEVLCKGADAWSIAELVHAVVIMCHFHSMSGFVYGNGILPDNEPTNIDLLMQDIDKLKKTVALEGESLKVVETLHKISGDYEEENTCLDPIIEQTRESSLSSQFSHKRIKSHDTCPSAQTFIPPSGVFANLNNYDCFVPPPYASMTYWNNLSQQVNTSSDSTQQTRPEGLFQQLKSQQQKQSQQNVRRQQQQPGLERYVADAHLSYTDFDVRSKDYNLLSAQEYNWKDHAFTMLNRFYNGSADLLDMEFDLIYNLTEKKFNKVTNIDTSAFRSAIWFYVHRLYGMMHDDFNYESTNLLLNINLKKYIKTVTCYPERTRREQWIDMGFSLRNKEKIHLNMLCVEARKQMELCYGLQVINAYMTRQYSH</sequence>
<dbReference type="PANTHER" id="PTHR12474:SF0">
    <property type="entry name" value="SESTRIN HOMOLOG"/>
    <property type="match status" value="1"/>
</dbReference>
<dbReference type="Proteomes" id="UP001431209">
    <property type="component" value="Unassembled WGS sequence"/>
</dbReference>
<dbReference type="GO" id="GO:0070728">
    <property type="term" value="F:L-leucine binding"/>
    <property type="evidence" value="ECO:0007669"/>
    <property type="project" value="TreeGrafter"/>
</dbReference>
<accession>A0AAW2YSP2</accession>
<dbReference type="Gene3D" id="1.20.1290.10">
    <property type="entry name" value="AhpD-like"/>
    <property type="match status" value="1"/>
</dbReference>
<feature type="region of interest" description="Disordered" evidence="4">
    <location>
        <begin position="108"/>
        <end position="156"/>
    </location>
</feature>
<evidence type="ECO:0000256" key="2">
    <source>
        <dbReference type="ARBA" id="ARBA00008350"/>
    </source>
</evidence>
<dbReference type="GO" id="GO:0016239">
    <property type="term" value="P:positive regulation of macroautophagy"/>
    <property type="evidence" value="ECO:0007669"/>
    <property type="project" value="TreeGrafter"/>
</dbReference>